<feature type="signal peptide" evidence="20">
    <location>
        <begin position="1"/>
        <end position="28"/>
    </location>
</feature>
<dbReference type="AlphaFoldDB" id="A0AAV0EF60"/>
<dbReference type="FunFam" id="3.80.10.10:FF:000766">
    <property type="entry name" value="Os05g0263100 protein"/>
    <property type="match status" value="1"/>
</dbReference>
<keyword evidence="10" id="KW-0547">Nucleotide-binding</keyword>
<keyword evidence="11" id="KW-0418">Kinase</keyword>
<dbReference type="PROSITE" id="PS00108">
    <property type="entry name" value="PROTEIN_KINASE_ST"/>
    <property type="match status" value="1"/>
</dbReference>
<feature type="chain" id="PRO_5043908705" description="non-specific serine/threonine protein kinase" evidence="20">
    <location>
        <begin position="29"/>
        <end position="1034"/>
    </location>
</feature>
<sequence>MSGLSSPALLFSSCAFFILSCFAPITRAQNESQATLYPNEARALNSLFAKWGVKADTSQWNISGEPCSGSAIDSILFTDSGYNPLIKCVCSFTNNTRCRIDQLKVFSLDVVGTIPDELWELTYLYNLDLRENYLSGPLSPSIGNLTRMKYLSFGNNQLSGVLPKELGQLTELLSLSIAQNNFSGTLPPELGNLVKLQQIYIDSSGVSGELPLTLANLQELITVYASDNELTGSIPDFIGNWSKLNALRLQGNSFQGPIPSTFANLTAMIELRISELSNGSSSFDFIKNMKNLTVLVLRNNNITESIPSNFNEYQQLSQLDLSFNSITGEIPTSLFNMTSLDYLFLGNNSLKGTLPAQKSTTLLNIDLSYNFLTGSLPSWVNQNSLQLNLIGNNLTIGSSSNSLECLQRNFPCNRGLPIYYNFSINCGGPQITTAQGIKYEKENERVGPASFYVADTKRWAVSNIGLFTGNNNPRYQSSTPSTFTNTLDSGLYQTTRLSASSLRYFGLGLENGNYTVTLRFSETAFEDARTWKNLGRRVFDIYIQGHLVRKDFDIRKQAGGLLSQVVDLPLTARVSQNFLEVHLFWAGKGTCCVPTPGTYGPAISAISATPDFVPTVSNIPPATKKKDKTGLIVGLAVGAGILSFLSIIAVFIIVRRRRISYDDDEELLGMDVKPFTFTYEELKLATNDFNADNKLGEGGFGPVFKGTLQDGRDIAVKQLSVTSHQGKAQFVAEIATISSVQHRNLVKLYGCCLEGSKRLLVYEYLENKSLDKALFGIKSLDLNWSTRYEICLGVARGLAYLHEESRLRIVHRDVKSSNILLDANLIPKISDFGLAKLYDDTKTHISTRVAGTIGYLAPEYAMRGHLTEKTDVFAFGVVSLEVVSGRPNSDPNLEEEQMYLLDWAWNLYEEKQAHLLVDPRLSKYNDEEVKRLIGVALLCTQTSPTLRPSMSRAVAMLQGDIEISSDISRPGYLTDWKFDDVSSIVSVGLYNGSETTYYNSSTAGTSTATTDLEVALSPVAPSQPIFIHSKISEE</sequence>
<keyword evidence="4" id="KW-0597">Phosphoprotein</keyword>
<dbReference type="FunFam" id="3.30.200.20:FF:000140">
    <property type="entry name" value="Leucine-rich repeat receptor-like protein kinase"/>
    <property type="match status" value="1"/>
</dbReference>
<evidence type="ECO:0000256" key="18">
    <source>
        <dbReference type="ARBA" id="ARBA00048679"/>
    </source>
</evidence>
<organism evidence="22 23">
    <name type="scientific">Cuscuta epithymum</name>
    <dbReference type="NCBI Taxonomy" id="186058"/>
    <lineage>
        <taxon>Eukaryota</taxon>
        <taxon>Viridiplantae</taxon>
        <taxon>Streptophyta</taxon>
        <taxon>Embryophyta</taxon>
        <taxon>Tracheophyta</taxon>
        <taxon>Spermatophyta</taxon>
        <taxon>Magnoliopsida</taxon>
        <taxon>eudicotyledons</taxon>
        <taxon>Gunneridae</taxon>
        <taxon>Pentapetalae</taxon>
        <taxon>asterids</taxon>
        <taxon>lamiids</taxon>
        <taxon>Solanales</taxon>
        <taxon>Convolvulaceae</taxon>
        <taxon>Cuscuteae</taxon>
        <taxon>Cuscuta</taxon>
        <taxon>Cuscuta subgen. Cuscuta</taxon>
    </lineage>
</organism>
<dbReference type="GO" id="GO:0005886">
    <property type="term" value="C:plasma membrane"/>
    <property type="evidence" value="ECO:0007669"/>
    <property type="project" value="TreeGrafter"/>
</dbReference>
<keyword evidence="16" id="KW-0325">Glycoprotein</keyword>
<comment type="catalytic activity">
    <reaction evidence="18">
        <text>L-seryl-[protein] + ATP = O-phospho-L-seryl-[protein] + ADP + H(+)</text>
        <dbReference type="Rhea" id="RHEA:17989"/>
        <dbReference type="Rhea" id="RHEA-COMP:9863"/>
        <dbReference type="Rhea" id="RHEA-COMP:11604"/>
        <dbReference type="ChEBI" id="CHEBI:15378"/>
        <dbReference type="ChEBI" id="CHEBI:29999"/>
        <dbReference type="ChEBI" id="CHEBI:30616"/>
        <dbReference type="ChEBI" id="CHEBI:83421"/>
        <dbReference type="ChEBI" id="CHEBI:456216"/>
        <dbReference type="EC" id="2.7.11.1"/>
    </reaction>
</comment>
<dbReference type="GO" id="GO:0005524">
    <property type="term" value="F:ATP binding"/>
    <property type="evidence" value="ECO:0007669"/>
    <property type="project" value="UniProtKB-KW"/>
</dbReference>
<keyword evidence="8 20" id="KW-0732">Signal</keyword>
<dbReference type="InterPro" id="IPR021720">
    <property type="entry name" value="Malectin_dom"/>
</dbReference>
<evidence type="ECO:0000259" key="21">
    <source>
        <dbReference type="PROSITE" id="PS50011"/>
    </source>
</evidence>
<evidence type="ECO:0000313" key="23">
    <source>
        <dbReference type="Proteomes" id="UP001152523"/>
    </source>
</evidence>
<dbReference type="CDD" id="cd14066">
    <property type="entry name" value="STKc_IRAK"/>
    <property type="match status" value="1"/>
</dbReference>
<dbReference type="PROSITE" id="PS50011">
    <property type="entry name" value="PROTEIN_KINASE_DOM"/>
    <property type="match status" value="1"/>
</dbReference>
<dbReference type="FunFam" id="2.60.120.430:FF:000002">
    <property type="entry name" value="Leucine-rich repeat receptor-like protein kinase"/>
    <property type="match status" value="1"/>
</dbReference>
<evidence type="ECO:0000256" key="11">
    <source>
        <dbReference type="ARBA" id="ARBA00022777"/>
    </source>
</evidence>
<evidence type="ECO:0000256" key="2">
    <source>
        <dbReference type="ARBA" id="ARBA00012513"/>
    </source>
</evidence>
<keyword evidence="7 19" id="KW-0812">Transmembrane</keyword>
<evidence type="ECO:0000256" key="14">
    <source>
        <dbReference type="ARBA" id="ARBA00023136"/>
    </source>
</evidence>
<dbReference type="InterPro" id="IPR051824">
    <property type="entry name" value="LRR_Rcpt-Like_S/T_Kinase"/>
</dbReference>
<dbReference type="SUPFAM" id="SSF52058">
    <property type="entry name" value="L domain-like"/>
    <property type="match status" value="1"/>
</dbReference>
<protein>
    <recommendedName>
        <fullName evidence="2">non-specific serine/threonine protein kinase</fullName>
        <ecNumber evidence="2">2.7.11.1</ecNumber>
    </recommendedName>
</protein>
<comment type="catalytic activity">
    <reaction evidence="17">
        <text>L-threonyl-[protein] + ATP = O-phospho-L-threonyl-[protein] + ADP + H(+)</text>
        <dbReference type="Rhea" id="RHEA:46608"/>
        <dbReference type="Rhea" id="RHEA-COMP:11060"/>
        <dbReference type="Rhea" id="RHEA-COMP:11605"/>
        <dbReference type="ChEBI" id="CHEBI:15378"/>
        <dbReference type="ChEBI" id="CHEBI:30013"/>
        <dbReference type="ChEBI" id="CHEBI:30616"/>
        <dbReference type="ChEBI" id="CHEBI:61977"/>
        <dbReference type="ChEBI" id="CHEBI:456216"/>
        <dbReference type="EC" id="2.7.11.1"/>
    </reaction>
</comment>
<accession>A0AAV0EF60</accession>
<evidence type="ECO:0000256" key="9">
    <source>
        <dbReference type="ARBA" id="ARBA00022737"/>
    </source>
</evidence>
<keyword evidence="3" id="KW-0723">Serine/threonine-protein kinase</keyword>
<dbReference type="InterPro" id="IPR032675">
    <property type="entry name" value="LRR_dom_sf"/>
</dbReference>
<evidence type="ECO:0000256" key="10">
    <source>
        <dbReference type="ARBA" id="ARBA00022741"/>
    </source>
</evidence>
<dbReference type="Pfam" id="PF11721">
    <property type="entry name" value="Malectin"/>
    <property type="match status" value="1"/>
</dbReference>
<keyword evidence="6" id="KW-0808">Transferase</keyword>
<dbReference type="SMART" id="SM00220">
    <property type="entry name" value="S_TKc"/>
    <property type="match status" value="1"/>
</dbReference>
<evidence type="ECO:0000256" key="7">
    <source>
        <dbReference type="ARBA" id="ARBA00022692"/>
    </source>
</evidence>
<dbReference type="Gene3D" id="1.10.510.10">
    <property type="entry name" value="Transferase(Phosphotransferase) domain 1"/>
    <property type="match status" value="1"/>
</dbReference>
<keyword evidence="14 19" id="KW-0472">Membrane</keyword>
<keyword evidence="23" id="KW-1185">Reference proteome</keyword>
<dbReference type="FunFam" id="1.10.510.10:FF:000044">
    <property type="entry name" value="Putative LRR receptor-like serine/threonine-protein kinase"/>
    <property type="match status" value="1"/>
</dbReference>
<name>A0AAV0EF60_9ASTE</name>
<evidence type="ECO:0000256" key="19">
    <source>
        <dbReference type="SAM" id="Phobius"/>
    </source>
</evidence>
<proteinExistence type="predicted"/>
<evidence type="ECO:0000256" key="8">
    <source>
        <dbReference type="ARBA" id="ARBA00022729"/>
    </source>
</evidence>
<dbReference type="InterPro" id="IPR008271">
    <property type="entry name" value="Ser/Thr_kinase_AS"/>
</dbReference>
<dbReference type="PANTHER" id="PTHR48006:SF62">
    <property type="entry name" value="LEUCINE-RICH REPEAT TRANSMEMBRANE PROTEIN KINASE"/>
    <property type="match status" value="1"/>
</dbReference>
<evidence type="ECO:0000256" key="5">
    <source>
        <dbReference type="ARBA" id="ARBA00022614"/>
    </source>
</evidence>
<evidence type="ECO:0000313" key="22">
    <source>
        <dbReference type="EMBL" id="CAH9120379.1"/>
    </source>
</evidence>
<evidence type="ECO:0000256" key="17">
    <source>
        <dbReference type="ARBA" id="ARBA00047899"/>
    </source>
</evidence>
<dbReference type="Gene3D" id="2.60.120.430">
    <property type="entry name" value="Galactose-binding lectin"/>
    <property type="match status" value="1"/>
</dbReference>
<evidence type="ECO:0000256" key="4">
    <source>
        <dbReference type="ARBA" id="ARBA00022553"/>
    </source>
</evidence>
<reference evidence="22" key="1">
    <citation type="submission" date="2022-07" db="EMBL/GenBank/DDBJ databases">
        <authorList>
            <person name="Macas J."/>
            <person name="Novak P."/>
            <person name="Neumann P."/>
        </authorList>
    </citation>
    <scope>NUCLEOTIDE SEQUENCE</scope>
</reference>
<keyword evidence="13 19" id="KW-1133">Transmembrane helix</keyword>
<dbReference type="InterPro" id="IPR011009">
    <property type="entry name" value="Kinase-like_dom_sf"/>
</dbReference>
<feature type="transmembrane region" description="Helical" evidence="19">
    <location>
        <begin position="631"/>
        <end position="654"/>
    </location>
</feature>
<keyword evidence="5" id="KW-0433">Leucine-rich repeat</keyword>
<dbReference type="InterPro" id="IPR001611">
    <property type="entry name" value="Leu-rich_rpt"/>
</dbReference>
<dbReference type="Pfam" id="PF00560">
    <property type="entry name" value="LRR_1"/>
    <property type="match status" value="3"/>
</dbReference>
<comment type="subcellular location">
    <subcellularLocation>
        <location evidence="1">Membrane</location>
        <topology evidence="1">Single-pass type I membrane protein</topology>
    </subcellularLocation>
</comment>
<feature type="domain" description="Protein kinase" evidence="21">
    <location>
        <begin position="689"/>
        <end position="963"/>
    </location>
</feature>
<evidence type="ECO:0000256" key="1">
    <source>
        <dbReference type="ARBA" id="ARBA00004479"/>
    </source>
</evidence>
<dbReference type="Proteomes" id="UP001152523">
    <property type="component" value="Unassembled WGS sequence"/>
</dbReference>
<evidence type="ECO:0000256" key="3">
    <source>
        <dbReference type="ARBA" id="ARBA00022527"/>
    </source>
</evidence>
<dbReference type="EMBL" id="CAMAPF010000915">
    <property type="protein sequence ID" value="CAH9120379.1"/>
    <property type="molecule type" value="Genomic_DNA"/>
</dbReference>
<keyword evidence="15" id="KW-0675">Receptor</keyword>
<dbReference type="Gene3D" id="3.80.10.10">
    <property type="entry name" value="Ribonuclease Inhibitor"/>
    <property type="match status" value="2"/>
</dbReference>
<dbReference type="Pfam" id="PF13855">
    <property type="entry name" value="LRR_8"/>
    <property type="match status" value="1"/>
</dbReference>
<evidence type="ECO:0000256" key="20">
    <source>
        <dbReference type="SAM" id="SignalP"/>
    </source>
</evidence>
<evidence type="ECO:0000256" key="16">
    <source>
        <dbReference type="ARBA" id="ARBA00023180"/>
    </source>
</evidence>
<dbReference type="InterPro" id="IPR001245">
    <property type="entry name" value="Ser-Thr/Tyr_kinase_cat_dom"/>
</dbReference>
<dbReference type="FunFam" id="3.80.10.10:FF:000298">
    <property type="entry name" value="Putative LRR receptor-like serine/threonine-protein kinase"/>
    <property type="match status" value="1"/>
</dbReference>
<dbReference type="EC" id="2.7.11.1" evidence="2"/>
<evidence type="ECO:0000256" key="15">
    <source>
        <dbReference type="ARBA" id="ARBA00023170"/>
    </source>
</evidence>
<dbReference type="Gene3D" id="3.30.200.20">
    <property type="entry name" value="Phosphorylase Kinase, domain 1"/>
    <property type="match status" value="1"/>
</dbReference>
<evidence type="ECO:0000256" key="6">
    <source>
        <dbReference type="ARBA" id="ARBA00022679"/>
    </source>
</evidence>
<keyword evidence="9" id="KW-0677">Repeat</keyword>
<dbReference type="Pfam" id="PF07714">
    <property type="entry name" value="PK_Tyr_Ser-Thr"/>
    <property type="match status" value="1"/>
</dbReference>
<keyword evidence="12" id="KW-0067">ATP-binding</keyword>
<dbReference type="InterPro" id="IPR000719">
    <property type="entry name" value="Prot_kinase_dom"/>
</dbReference>
<dbReference type="GO" id="GO:0004674">
    <property type="term" value="F:protein serine/threonine kinase activity"/>
    <property type="evidence" value="ECO:0007669"/>
    <property type="project" value="UniProtKB-KW"/>
</dbReference>
<gene>
    <name evidence="22" type="ORF">CEPIT_LOCUS23010</name>
</gene>
<dbReference type="SUPFAM" id="SSF56112">
    <property type="entry name" value="Protein kinase-like (PK-like)"/>
    <property type="match status" value="1"/>
</dbReference>
<evidence type="ECO:0000256" key="12">
    <source>
        <dbReference type="ARBA" id="ARBA00022840"/>
    </source>
</evidence>
<evidence type="ECO:0000256" key="13">
    <source>
        <dbReference type="ARBA" id="ARBA00022989"/>
    </source>
</evidence>
<dbReference type="PANTHER" id="PTHR48006">
    <property type="entry name" value="LEUCINE-RICH REPEAT-CONTAINING PROTEIN DDB_G0281931-RELATED"/>
    <property type="match status" value="1"/>
</dbReference>
<comment type="caution">
    <text evidence="22">The sequence shown here is derived from an EMBL/GenBank/DDBJ whole genome shotgun (WGS) entry which is preliminary data.</text>
</comment>